<dbReference type="InterPro" id="IPR050131">
    <property type="entry name" value="Peptidase_S8_subtilisin-like"/>
</dbReference>
<dbReference type="GO" id="GO:0006508">
    <property type="term" value="P:proteolysis"/>
    <property type="evidence" value="ECO:0007669"/>
    <property type="project" value="UniProtKB-KW"/>
</dbReference>
<dbReference type="Proteomes" id="UP000250140">
    <property type="component" value="Unassembled WGS sequence"/>
</dbReference>
<dbReference type="EMBL" id="KV749147">
    <property type="protein sequence ID" value="OCL10865.1"/>
    <property type="molecule type" value="Genomic_DNA"/>
</dbReference>
<feature type="non-terminal residue" evidence="8">
    <location>
        <position position="1"/>
    </location>
</feature>
<dbReference type="InterPro" id="IPR023827">
    <property type="entry name" value="Peptidase_S8_Asp-AS"/>
</dbReference>
<accession>A0A8E2JV66</accession>
<dbReference type="Gene3D" id="3.40.50.200">
    <property type="entry name" value="Peptidase S8/S53 domain"/>
    <property type="match status" value="1"/>
</dbReference>
<dbReference type="PROSITE" id="PS00137">
    <property type="entry name" value="SUBTILASE_HIS"/>
    <property type="match status" value="1"/>
</dbReference>
<dbReference type="PANTHER" id="PTHR43806">
    <property type="entry name" value="PEPTIDASE S8"/>
    <property type="match status" value="1"/>
</dbReference>
<dbReference type="InterPro" id="IPR015500">
    <property type="entry name" value="Peptidase_S8_subtilisin-rel"/>
</dbReference>
<evidence type="ECO:0000256" key="3">
    <source>
        <dbReference type="ARBA" id="ARBA00022801"/>
    </source>
</evidence>
<evidence type="ECO:0000256" key="5">
    <source>
        <dbReference type="PROSITE-ProRule" id="PRU01240"/>
    </source>
</evidence>
<evidence type="ECO:0000256" key="2">
    <source>
        <dbReference type="ARBA" id="ARBA00022670"/>
    </source>
</evidence>
<keyword evidence="2 5" id="KW-0645">Protease</keyword>
<feature type="active site" description="Charge relay system" evidence="5">
    <location>
        <position position="73"/>
    </location>
</feature>
<dbReference type="OrthoDB" id="206201at2759"/>
<dbReference type="SUPFAM" id="SSF52743">
    <property type="entry name" value="Subtilisin-like"/>
    <property type="match status" value="1"/>
</dbReference>
<dbReference type="InterPro" id="IPR036852">
    <property type="entry name" value="Peptidase_S8/S53_dom_sf"/>
</dbReference>
<feature type="non-terminal residue" evidence="8">
    <location>
        <position position="326"/>
    </location>
</feature>
<dbReference type="PANTHER" id="PTHR43806:SF11">
    <property type="entry name" value="CEREVISIN-RELATED"/>
    <property type="match status" value="1"/>
</dbReference>
<reference evidence="8 9" key="1">
    <citation type="journal article" date="2016" name="Nat. Commun.">
        <title>Ectomycorrhizal ecology is imprinted in the genome of the dominant symbiotic fungus Cenococcum geophilum.</title>
        <authorList>
            <consortium name="DOE Joint Genome Institute"/>
            <person name="Peter M."/>
            <person name="Kohler A."/>
            <person name="Ohm R.A."/>
            <person name="Kuo A."/>
            <person name="Krutzmann J."/>
            <person name="Morin E."/>
            <person name="Arend M."/>
            <person name="Barry K.W."/>
            <person name="Binder M."/>
            <person name="Choi C."/>
            <person name="Clum A."/>
            <person name="Copeland A."/>
            <person name="Grisel N."/>
            <person name="Haridas S."/>
            <person name="Kipfer T."/>
            <person name="LaButti K."/>
            <person name="Lindquist E."/>
            <person name="Lipzen A."/>
            <person name="Maire R."/>
            <person name="Meier B."/>
            <person name="Mihaltcheva S."/>
            <person name="Molinier V."/>
            <person name="Murat C."/>
            <person name="Poggeler S."/>
            <person name="Quandt C.A."/>
            <person name="Sperisen C."/>
            <person name="Tritt A."/>
            <person name="Tisserant E."/>
            <person name="Crous P.W."/>
            <person name="Henrissat B."/>
            <person name="Nehls U."/>
            <person name="Egli S."/>
            <person name="Spatafora J.W."/>
            <person name="Grigoriev I.V."/>
            <person name="Martin F.M."/>
        </authorList>
    </citation>
    <scope>NUCLEOTIDE SEQUENCE [LARGE SCALE GENOMIC DNA]</scope>
    <source>
        <strain evidence="8 9">CBS 207.34</strain>
    </source>
</reference>
<sequence length="326" mass="33637">AEMLKSFPEVNVVNEGVLFTAHVTRKNTTWGLQRISQRPMVTVAGTASPTDPAYSYSYSDSKLGAGVDVYIVDTGINTAHKAFGGRASVGYSAYNSSDDGFGHGTHCAGTAASDAFGVASKANLIAVKVLGDDGSGYSADILTGLDWVVKNHNARKTEARFIGSVASMSWGYDYGRNDAVESAITALVTAGIHSVVAAGNENGDACTITPGALGGPSGPVLSVGAMNIDDYPSVFSNSGPCVDLYAPGEQVLSTWIGSTTATHVLDGTSMATPHITGLIAYFLAANPSLRSPSVMKKYLTSHALPGLLHNRTGIIAGDILTIANNG</sequence>
<evidence type="ECO:0000256" key="4">
    <source>
        <dbReference type="ARBA" id="ARBA00022825"/>
    </source>
</evidence>
<comment type="similarity">
    <text evidence="1 5 6">Belongs to the peptidase S8 family.</text>
</comment>
<dbReference type="PROSITE" id="PS51892">
    <property type="entry name" value="SUBTILASE"/>
    <property type="match status" value="1"/>
</dbReference>
<dbReference type="CDD" id="cd04077">
    <property type="entry name" value="Peptidases_S8_PCSK9_ProteinaseK_like"/>
    <property type="match status" value="1"/>
</dbReference>
<dbReference type="GO" id="GO:0004252">
    <property type="term" value="F:serine-type endopeptidase activity"/>
    <property type="evidence" value="ECO:0007669"/>
    <property type="project" value="UniProtKB-UniRule"/>
</dbReference>
<gene>
    <name evidence="8" type="ORF">AOQ84DRAFT_256745</name>
</gene>
<keyword evidence="4 5" id="KW-0720">Serine protease</keyword>
<evidence type="ECO:0000256" key="6">
    <source>
        <dbReference type="RuleBase" id="RU003355"/>
    </source>
</evidence>
<evidence type="ECO:0000256" key="1">
    <source>
        <dbReference type="ARBA" id="ARBA00011073"/>
    </source>
</evidence>
<evidence type="ECO:0000313" key="9">
    <source>
        <dbReference type="Proteomes" id="UP000250140"/>
    </source>
</evidence>
<evidence type="ECO:0000313" key="8">
    <source>
        <dbReference type="EMBL" id="OCL10865.1"/>
    </source>
</evidence>
<feature type="active site" description="Charge relay system" evidence="5">
    <location>
        <position position="103"/>
    </location>
</feature>
<organism evidence="8 9">
    <name type="scientific">Glonium stellatum</name>
    <dbReference type="NCBI Taxonomy" id="574774"/>
    <lineage>
        <taxon>Eukaryota</taxon>
        <taxon>Fungi</taxon>
        <taxon>Dikarya</taxon>
        <taxon>Ascomycota</taxon>
        <taxon>Pezizomycotina</taxon>
        <taxon>Dothideomycetes</taxon>
        <taxon>Pleosporomycetidae</taxon>
        <taxon>Gloniales</taxon>
        <taxon>Gloniaceae</taxon>
        <taxon>Glonium</taxon>
    </lineage>
</organism>
<keyword evidence="9" id="KW-1185">Reference proteome</keyword>
<feature type="domain" description="Peptidase S8/S53" evidence="7">
    <location>
        <begin position="64"/>
        <end position="303"/>
    </location>
</feature>
<evidence type="ECO:0000259" key="7">
    <source>
        <dbReference type="Pfam" id="PF00082"/>
    </source>
</evidence>
<dbReference type="InterPro" id="IPR034193">
    <property type="entry name" value="PCSK9_ProteinaseK-like"/>
</dbReference>
<dbReference type="PRINTS" id="PR00723">
    <property type="entry name" value="SUBTILISIN"/>
</dbReference>
<dbReference type="FunFam" id="3.40.50.200:FF:000007">
    <property type="entry name" value="Subtilisin-like serine protease"/>
    <property type="match status" value="1"/>
</dbReference>
<dbReference type="InterPro" id="IPR023828">
    <property type="entry name" value="Peptidase_S8_Ser-AS"/>
</dbReference>
<dbReference type="InterPro" id="IPR000209">
    <property type="entry name" value="Peptidase_S8/S53_dom"/>
</dbReference>
<dbReference type="InterPro" id="IPR022398">
    <property type="entry name" value="Peptidase_S8_His-AS"/>
</dbReference>
<dbReference type="Pfam" id="PF00082">
    <property type="entry name" value="Peptidase_S8"/>
    <property type="match status" value="1"/>
</dbReference>
<dbReference type="PROSITE" id="PS00138">
    <property type="entry name" value="SUBTILASE_SER"/>
    <property type="match status" value="1"/>
</dbReference>
<proteinExistence type="inferred from homology"/>
<feature type="active site" description="Charge relay system" evidence="5">
    <location>
        <position position="269"/>
    </location>
</feature>
<protein>
    <submittedName>
        <fullName evidence="8">Subtilisin-like protein</fullName>
    </submittedName>
</protein>
<name>A0A8E2JV66_9PEZI</name>
<dbReference type="AlphaFoldDB" id="A0A8E2JV66"/>
<dbReference type="PROSITE" id="PS00136">
    <property type="entry name" value="SUBTILASE_ASP"/>
    <property type="match status" value="1"/>
</dbReference>
<keyword evidence="3 5" id="KW-0378">Hydrolase</keyword>